<feature type="transmembrane region" description="Helical" evidence="1">
    <location>
        <begin position="12"/>
        <end position="43"/>
    </location>
</feature>
<dbReference type="InterPro" id="IPR018710">
    <property type="entry name" value="DUF2232"/>
</dbReference>
<keyword evidence="3" id="KW-1185">Reference proteome</keyword>
<feature type="transmembrane region" description="Helical" evidence="1">
    <location>
        <begin position="55"/>
        <end position="86"/>
    </location>
</feature>
<organism evidence="2 3">
    <name type="scientific">Priestia endophytica DSM 13796</name>
    <dbReference type="NCBI Taxonomy" id="1121089"/>
    <lineage>
        <taxon>Bacteria</taxon>
        <taxon>Bacillati</taxon>
        <taxon>Bacillota</taxon>
        <taxon>Bacilli</taxon>
        <taxon>Bacillales</taxon>
        <taxon>Bacillaceae</taxon>
        <taxon>Priestia</taxon>
    </lineage>
</organism>
<dbReference type="Proteomes" id="UP000182762">
    <property type="component" value="Unassembled WGS sequence"/>
</dbReference>
<comment type="caution">
    <text evidence="2">The sequence shown here is derived from an EMBL/GenBank/DDBJ whole genome shotgun (WGS) entry which is preliminary data.</text>
</comment>
<evidence type="ECO:0000256" key="1">
    <source>
        <dbReference type="SAM" id="Phobius"/>
    </source>
</evidence>
<dbReference type="PANTHER" id="PTHR41324:SF1">
    <property type="entry name" value="DUF2232 DOMAIN-CONTAINING PROTEIN"/>
    <property type="match status" value="1"/>
</dbReference>
<dbReference type="EMBL" id="FOXX01000012">
    <property type="protein sequence ID" value="SFQ82916.1"/>
    <property type="molecule type" value="Genomic_DNA"/>
</dbReference>
<protein>
    <submittedName>
        <fullName evidence="2">Uncharacterized conserved protein YybS, DUF2232 family</fullName>
    </submittedName>
</protein>
<feature type="transmembrane region" description="Helical" evidence="1">
    <location>
        <begin position="276"/>
        <end position="298"/>
    </location>
</feature>
<gene>
    <name evidence="2" type="ORF">SAMN02745910_03956</name>
</gene>
<proteinExistence type="predicted"/>
<feature type="transmembrane region" description="Helical" evidence="1">
    <location>
        <begin position="170"/>
        <end position="195"/>
    </location>
</feature>
<dbReference type="PANTHER" id="PTHR41324">
    <property type="entry name" value="MEMBRANE PROTEIN-RELATED"/>
    <property type="match status" value="1"/>
</dbReference>
<evidence type="ECO:0000313" key="2">
    <source>
        <dbReference type="EMBL" id="SFQ82916.1"/>
    </source>
</evidence>
<feature type="transmembrane region" description="Helical" evidence="1">
    <location>
        <begin position="238"/>
        <end position="264"/>
    </location>
</feature>
<dbReference type="Pfam" id="PF09991">
    <property type="entry name" value="DUF2232"/>
    <property type="match status" value="1"/>
</dbReference>
<dbReference type="RefSeq" id="WP_061804902.1">
    <property type="nucleotide sequence ID" value="NZ_FOXX01000012.1"/>
</dbReference>
<sequence length="311" mass="34375">MNKARTLTEGAMNLAIFIVLLLITIYVPALGVLAAFTLSIPFIIYTVRHGLKNGIFMVIIAIPITLLLGTYVLLPFAFMFGISGVVMGHLFSKTKLAYVVLLGGTVSFALTLLLQVVVASVFLNVDLQGVFQQSVNDSIQRSEEIMKSVGQAPVEEEIELIRENMRVMTYLIPTLLVGAGLILAFVTQLFSVPVLKRLGHKPVSFPPLRDLRLPKSLLWYYLITLVCSLIPLDEGSFGYIAVINLLMVLQWLMFLQGISFLFYYFHSKGRSKAIPVVITMIALVIPPAGTVLRIVGIIDLGFNLRKNNSKS</sequence>
<accession>A0A1I6BPQ6</accession>
<reference evidence="2 3" key="1">
    <citation type="submission" date="2016-10" db="EMBL/GenBank/DDBJ databases">
        <authorList>
            <person name="Varghese N."/>
            <person name="Submissions S."/>
        </authorList>
    </citation>
    <scope>NUCLEOTIDE SEQUENCE [LARGE SCALE GENOMIC DNA]</scope>
    <source>
        <strain evidence="2 3">DSM 13796</strain>
    </source>
</reference>
<dbReference type="GeneID" id="93712530"/>
<evidence type="ECO:0000313" key="3">
    <source>
        <dbReference type="Proteomes" id="UP000182762"/>
    </source>
</evidence>
<feature type="transmembrane region" description="Helical" evidence="1">
    <location>
        <begin position="98"/>
        <end position="123"/>
    </location>
</feature>
<name>A0A1I6BPQ6_9BACI</name>
<keyword evidence="1" id="KW-0472">Membrane</keyword>
<keyword evidence="1" id="KW-0812">Transmembrane</keyword>
<feature type="transmembrane region" description="Helical" evidence="1">
    <location>
        <begin position="216"/>
        <end position="232"/>
    </location>
</feature>
<keyword evidence="1" id="KW-1133">Transmembrane helix</keyword>